<reference evidence="2" key="1">
    <citation type="submission" date="2025-08" db="UniProtKB">
        <authorList>
            <consortium name="RefSeq"/>
        </authorList>
    </citation>
    <scope>IDENTIFICATION</scope>
</reference>
<proteinExistence type="predicted"/>
<keyword evidence="1" id="KW-1185">Reference proteome</keyword>
<organism evidence="1 2">
    <name type="scientific">Hydra vulgaris</name>
    <name type="common">Hydra</name>
    <name type="synonym">Hydra attenuata</name>
    <dbReference type="NCBI Taxonomy" id="6087"/>
    <lineage>
        <taxon>Eukaryota</taxon>
        <taxon>Metazoa</taxon>
        <taxon>Cnidaria</taxon>
        <taxon>Hydrozoa</taxon>
        <taxon>Hydroidolina</taxon>
        <taxon>Anthoathecata</taxon>
        <taxon>Aplanulata</taxon>
        <taxon>Hydridae</taxon>
        <taxon>Hydra</taxon>
    </lineage>
</organism>
<accession>A0ABM4CC69</accession>
<sequence length="380" mass="43948">MENLLIQLEVQRSILDGYCYGLNRAIKRLEDRIKKQELCAKQKVVKVDEKEIEMVNEIDQLIAKAEKLFQPDCQKSLCCQSQNFENVLSKKLSRNQSVEPSRNQSSIKLKTTLKKNHVTIAKPKVLNNAINSVPSATAKRVINSYGQKHIKQSKPLKAKKYEKEVDNSCRSLPQEHEKPKVEFLQDNTKDLSKINKCDSRKDSFVINSCNSEISLNNICNDEIISEKLFDDEFMGSYKKYLSLERYIKKLKCSPDLLSERKNAVNEFMFSLENSCTKESLRTCVSQNVEYDLTFGQQVKDAISNATDENGSLDQVEIMRKLNNMIRMEQLVYKRNFINFTRKMGAKSLMSLKETDRQSSKIYKQLYYLLVDSYPTLIFSG</sequence>
<dbReference type="Proteomes" id="UP001652625">
    <property type="component" value="Chromosome 08"/>
</dbReference>
<gene>
    <name evidence="2" type="primary">LOC105844418</name>
</gene>
<evidence type="ECO:0000313" key="2">
    <source>
        <dbReference type="RefSeq" id="XP_065659265.1"/>
    </source>
</evidence>
<dbReference type="GeneID" id="105844418"/>
<protein>
    <submittedName>
        <fullName evidence="2">Uncharacterized protein LOC105844418 isoform X3</fullName>
    </submittedName>
</protein>
<dbReference type="RefSeq" id="XP_065659265.1">
    <property type="nucleotide sequence ID" value="XM_065803193.1"/>
</dbReference>
<name>A0ABM4CC69_HYDVU</name>
<evidence type="ECO:0000313" key="1">
    <source>
        <dbReference type="Proteomes" id="UP001652625"/>
    </source>
</evidence>